<accession>A0A4S4D518</accession>
<sequence length="119" mass="13428">MTVARPSSPLFQFCYRSTASSIAFTVPSLDDLTIRGLNICLVYESGVGQDNCSLSHEKNRQPILYVEISTENEALNQDMISHWSIGNQLKRGDEVNVSVTVRTLFKLKEYGVHVVYEKE</sequence>
<dbReference type="AlphaFoldDB" id="A0A4S4D518"/>
<comment type="caution">
    <text evidence="1">The sequence shown here is derived from an EMBL/GenBank/DDBJ whole genome shotgun (WGS) entry which is preliminary data.</text>
</comment>
<dbReference type="Proteomes" id="UP000306102">
    <property type="component" value="Unassembled WGS sequence"/>
</dbReference>
<name>A0A4S4D518_CAMSN</name>
<proteinExistence type="predicted"/>
<dbReference type="EMBL" id="SDRB02012536">
    <property type="protein sequence ID" value="THF97450.1"/>
    <property type="molecule type" value="Genomic_DNA"/>
</dbReference>
<evidence type="ECO:0000313" key="1">
    <source>
        <dbReference type="EMBL" id="THF97450.1"/>
    </source>
</evidence>
<organism evidence="1 2">
    <name type="scientific">Camellia sinensis var. sinensis</name>
    <name type="common">China tea</name>
    <dbReference type="NCBI Taxonomy" id="542762"/>
    <lineage>
        <taxon>Eukaryota</taxon>
        <taxon>Viridiplantae</taxon>
        <taxon>Streptophyta</taxon>
        <taxon>Embryophyta</taxon>
        <taxon>Tracheophyta</taxon>
        <taxon>Spermatophyta</taxon>
        <taxon>Magnoliopsida</taxon>
        <taxon>eudicotyledons</taxon>
        <taxon>Gunneridae</taxon>
        <taxon>Pentapetalae</taxon>
        <taxon>asterids</taxon>
        <taxon>Ericales</taxon>
        <taxon>Theaceae</taxon>
        <taxon>Camellia</taxon>
    </lineage>
</organism>
<evidence type="ECO:0000313" key="2">
    <source>
        <dbReference type="Proteomes" id="UP000306102"/>
    </source>
</evidence>
<gene>
    <name evidence="1" type="ORF">TEA_015840</name>
</gene>
<reference evidence="1 2" key="1">
    <citation type="journal article" date="2018" name="Proc. Natl. Acad. Sci. U.S.A.">
        <title>Draft genome sequence of Camellia sinensis var. sinensis provides insights into the evolution of the tea genome and tea quality.</title>
        <authorList>
            <person name="Wei C."/>
            <person name="Yang H."/>
            <person name="Wang S."/>
            <person name="Zhao J."/>
            <person name="Liu C."/>
            <person name="Gao L."/>
            <person name="Xia E."/>
            <person name="Lu Y."/>
            <person name="Tai Y."/>
            <person name="She G."/>
            <person name="Sun J."/>
            <person name="Cao H."/>
            <person name="Tong W."/>
            <person name="Gao Q."/>
            <person name="Li Y."/>
            <person name="Deng W."/>
            <person name="Jiang X."/>
            <person name="Wang W."/>
            <person name="Chen Q."/>
            <person name="Zhang S."/>
            <person name="Li H."/>
            <person name="Wu J."/>
            <person name="Wang P."/>
            <person name="Li P."/>
            <person name="Shi C."/>
            <person name="Zheng F."/>
            <person name="Jian J."/>
            <person name="Huang B."/>
            <person name="Shan D."/>
            <person name="Shi M."/>
            <person name="Fang C."/>
            <person name="Yue Y."/>
            <person name="Li F."/>
            <person name="Li D."/>
            <person name="Wei S."/>
            <person name="Han B."/>
            <person name="Jiang C."/>
            <person name="Yin Y."/>
            <person name="Xia T."/>
            <person name="Zhang Z."/>
            <person name="Bennetzen J.L."/>
            <person name="Zhao S."/>
            <person name="Wan X."/>
        </authorList>
    </citation>
    <scope>NUCLEOTIDE SEQUENCE [LARGE SCALE GENOMIC DNA]</scope>
    <source>
        <strain evidence="2">cv. Shuchazao</strain>
        <tissue evidence="1">Leaf</tissue>
    </source>
</reference>
<keyword evidence="2" id="KW-1185">Reference proteome</keyword>
<protein>
    <submittedName>
        <fullName evidence="1">Uncharacterized protein</fullName>
    </submittedName>
</protein>